<dbReference type="InterPro" id="IPR006665">
    <property type="entry name" value="OmpA-like"/>
</dbReference>
<evidence type="ECO:0000256" key="1">
    <source>
        <dbReference type="PROSITE-ProRule" id="PRU00473"/>
    </source>
</evidence>
<dbReference type="PROSITE" id="PS51257">
    <property type="entry name" value="PROKAR_LIPOPROTEIN"/>
    <property type="match status" value="1"/>
</dbReference>
<protein>
    <submittedName>
        <fullName evidence="4">OmpA family protein</fullName>
    </submittedName>
</protein>
<gene>
    <name evidence="4" type="ORF">SAMN04487779_103420</name>
</gene>
<evidence type="ECO:0000313" key="5">
    <source>
        <dbReference type="Proteomes" id="UP000198925"/>
    </source>
</evidence>
<dbReference type="STRING" id="938405.SAMN02927895_05012"/>
<feature type="signal peptide" evidence="2">
    <location>
        <begin position="1"/>
        <end position="35"/>
    </location>
</feature>
<dbReference type="GO" id="GO:0016020">
    <property type="term" value="C:membrane"/>
    <property type="evidence" value="ECO:0007669"/>
    <property type="project" value="UniProtKB-UniRule"/>
</dbReference>
<dbReference type="PROSITE" id="PS51123">
    <property type="entry name" value="OMPA_2"/>
    <property type="match status" value="1"/>
</dbReference>
<sequence length="412" mass="43782">MPDMSCKPPAPRIRNLMQALGLGALLLLGACATQAPPPVTATIPKEALPLEDAVMRLAEATLAGDKAVPPGGRRALVIDPLIDRASGAETGATRAMVARIETLVRERHPELELKPFTTATLDEKPLILLGAITGVTAAGSLTNSTGPGDTYRIWAVLGDLGTGMILSHPTAWVRAETVDTAPSPFFRDSPAWTDDEAQAAYLRTCAGAPGTPMDPAYLRGLRAQAAVAEGIGAYERGDLPTALTLYRQADGEPGGQQARVLNGLYLASWGLGQRDAARDAFGRVVEYGLMRNRLALKLLFRPGGTGFVRDPGVSAPYPMWLQEIASHTVQREACLRVVGHASVTGAPAANDRLSLARAQTVRRILVINAPPLQSRSEAIGRGSREPIIGLGTDDMRDALDRRVEFAPNRCQA</sequence>
<dbReference type="Proteomes" id="UP000198925">
    <property type="component" value="Unassembled WGS sequence"/>
</dbReference>
<dbReference type="SUPFAM" id="SSF103088">
    <property type="entry name" value="OmpA-like"/>
    <property type="match status" value="1"/>
</dbReference>
<reference evidence="4 5" key="1">
    <citation type="submission" date="2016-10" db="EMBL/GenBank/DDBJ databases">
        <authorList>
            <person name="de Groot N.N."/>
        </authorList>
    </citation>
    <scope>NUCLEOTIDE SEQUENCE [LARGE SCALE GENOMIC DNA]</scope>
    <source>
        <strain evidence="4 5">CPCC 100156</strain>
    </source>
</reference>
<organism evidence="4 5">
    <name type="scientific">Belnapia rosea</name>
    <dbReference type="NCBI Taxonomy" id="938405"/>
    <lineage>
        <taxon>Bacteria</taxon>
        <taxon>Pseudomonadati</taxon>
        <taxon>Pseudomonadota</taxon>
        <taxon>Alphaproteobacteria</taxon>
        <taxon>Acetobacterales</taxon>
        <taxon>Roseomonadaceae</taxon>
        <taxon>Belnapia</taxon>
    </lineage>
</organism>
<keyword evidence="1" id="KW-0472">Membrane</keyword>
<keyword evidence="2" id="KW-0732">Signal</keyword>
<evidence type="ECO:0000259" key="3">
    <source>
        <dbReference type="PROSITE" id="PS51123"/>
    </source>
</evidence>
<feature type="domain" description="OmpA-like" evidence="3">
    <location>
        <begin position="287"/>
        <end position="411"/>
    </location>
</feature>
<dbReference type="AlphaFoldDB" id="A0A1G7CPY9"/>
<dbReference type="Pfam" id="PF00691">
    <property type="entry name" value="OmpA"/>
    <property type="match status" value="1"/>
</dbReference>
<keyword evidence="5" id="KW-1185">Reference proteome</keyword>
<dbReference type="Gene3D" id="3.30.1330.60">
    <property type="entry name" value="OmpA-like domain"/>
    <property type="match status" value="1"/>
</dbReference>
<dbReference type="EMBL" id="FMZX01000034">
    <property type="protein sequence ID" value="SDE41408.1"/>
    <property type="molecule type" value="Genomic_DNA"/>
</dbReference>
<feature type="chain" id="PRO_5011562961" evidence="2">
    <location>
        <begin position="36"/>
        <end position="412"/>
    </location>
</feature>
<dbReference type="InterPro" id="IPR036737">
    <property type="entry name" value="OmpA-like_sf"/>
</dbReference>
<proteinExistence type="predicted"/>
<evidence type="ECO:0000256" key="2">
    <source>
        <dbReference type="SAM" id="SignalP"/>
    </source>
</evidence>
<evidence type="ECO:0000313" key="4">
    <source>
        <dbReference type="EMBL" id="SDE41408.1"/>
    </source>
</evidence>
<accession>A0A1G7CPY9</accession>
<name>A0A1G7CPY9_9PROT</name>